<dbReference type="STRING" id="426428.A0A0D2XNT5"/>
<reference evidence="5" key="1">
    <citation type="journal article" date="2012" name="Mol. Plant Microbe Interact.">
        <title>A highly conserved effector in Fusarium oxysporum is required for full virulence on Arabidopsis.</title>
        <authorList>
            <person name="Thatcher L.F."/>
            <person name="Gardiner D.M."/>
            <person name="Kazan K."/>
            <person name="Manners J."/>
        </authorList>
    </citation>
    <scope>NUCLEOTIDE SEQUENCE [LARGE SCALE GENOMIC DNA]</scope>
    <source>
        <strain evidence="5">Fo5176</strain>
    </source>
</reference>
<dbReference type="Gene3D" id="3.40.640.10">
    <property type="entry name" value="Type I PLP-dependent aspartate aminotransferase-like (Major domain)"/>
    <property type="match status" value="2"/>
</dbReference>
<dbReference type="GO" id="GO:0008483">
    <property type="term" value="F:transaminase activity"/>
    <property type="evidence" value="ECO:0007669"/>
    <property type="project" value="TreeGrafter"/>
</dbReference>
<dbReference type="CDD" id="cd00609">
    <property type="entry name" value="AAT_like"/>
    <property type="match status" value="1"/>
</dbReference>
<proteinExistence type="inferred from homology"/>
<accession>A0A0D2XNT5</accession>
<dbReference type="PROSITE" id="PS00105">
    <property type="entry name" value="AA_TRANSFER_CLASS_1"/>
    <property type="match status" value="1"/>
</dbReference>
<evidence type="ECO:0000259" key="3">
    <source>
        <dbReference type="Pfam" id="PF00155"/>
    </source>
</evidence>
<dbReference type="Pfam" id="PF00155">
    <property type="entry name" value="Aminotran_1_2"/>
    <property type="match status" value="2"/>
</dbReference>
<dbReference type="EnsemblFungi" id="FOXG_05620T0">
    <property type="protein sequence ID" value="FOXG_05620P0"/>
    <property type="gene ID" value="FOXG_05620"/>
</dbReference>
<dbReference type="GO" id="GO:0030170">
    <property type="term" value="F:pyridoxal phosphate binding"/>
    <property type="evidence" value="ECO:0007669"/>
    <property type="project" value="InterPro"/>
</dbReference>
<organism evidence="4 5">
    <name type="scientific">Fusarium oxysporum (strain Fo5176)</name>
    <name type="common">Fusarium vascular wilt</name>
    <dbReference type="NCBI Taxonomy" id="660025"/>
    <lineage>
        <taxon>Eukaryota</taxon>
        <taxon>Fungi</taxon>
        <taxon>Dikarya</taxon>
        <taxon>Ascomycota</taxon>
        <taxon>Pezizomycotina</taxon>
        <taxon>Sordariomycetes</taxon>
        <taxon>Hypocreomycetidae</taxon>
        <taxon>Hypocreales</taxon>
        <taxon>Nectriaceae</taxon>
        <taxon>Fusarium</taxon>
        <taxon>Fusarium oxysporum species complex</taxon>
    </lineage>
</organism>
<sequence length="364" mass="40128">MSTELMPSSRARAALHQDPVGTLMEEVKLKPQYHPVLRPNGMINLSGALNSLMTDWMATYAEKEPLSMSECLSYGPLTGSQDLLEAAAGYFNRFFTPCEPIRAEHILAANGVTSLMDMVAWTLCDPGQGVLYLTPNFFMLDYNMTVRAGLTTIPVSTLDLSNPFGSNGLSELISALDMASSSALEDRGIECRVLFLCNPTNPQGRCYSPQTLEGLASCILSTSSQKNVHCLYGMSKDFNMGGLRMGFLVTRNPVIKAAASQAAWFTWLTVASDKFVTRFLQQLDVIQDYLDNYCSRLTEAYRRTTTALNKYKIPFQRADAVFAGQFAGCDRPGRFRLVYSQDSTVVELAIQRIGQALDTLSTGQ</sequence>
<dbReference type="GO" id="GO:0006520">
    <property type="term" value="P:amino acid metabolic process"/>
    <property type="evidence" value="ECO:0007669"/>
    <property type="project" value="TreeGrafter"/>
</dbReference>
<dbReference type="PANTHER" id="PTHR43795">
    <property type="entry name" value="BIFUNCTIONAL ASPARTATE AMINOTRANSFERASE AND GLUTAMATE/ASPARTATE-PREPHENATE AMINOTRANSFERASE-RELATED"/>
    <property type="match status" value="1"/>
</dbReference>
<feature type="domain" description="Aminotransferase class I/classII large" evidence="3">
    <location>
        <begin position="222"/>
        <end position="317"/>
    </location>
</feature>
<evidence type="ECO:0000256" key="2">
    <source>
        <dbReference type="ARBA" id="ARBA00022898"/>
    </source>
</evidence>
<evidence type="ECO:0000256" key="1">
    <source>
        <dbReference type="ARBA" id="ARBA00007441"/>
    </source>
</evidence>
<dbReference type="InterPro" id="IPR015424">
    <property type="entry name" value="PyrdxlP-dep_Trfase"/>
</dbReference>
<evidence type="ECO:0000313" key="4">
    <source>
        <dbReference type="EnsemblFungi" id="FOXG_05620P0"/>
    </source>
</evidence>
<dbReference type="InterPro" id="IPR004839">
    <property type="entry name" value="Aminotransferase_I/II_large"/>
</dbReference>
<keyword evidence="2" id="KW-0663">Pyridoxal phosphate</keyword>
<dbReference type="InterPro" id="IPR004838">
    <property type="entry name" value="NHTrfase_class1_PyrdxlP-BS"/>
</dbReference>
<dbReference type="InterPro" id="IPR015421">
    <property type="entry name" value="PyrdxlP-dep_Trfase_major"/>
</dbReference>
<dbReference type="Proteomes" id="UP000002489">
    <property type="component" value="Unassembled WGS sequence"/>
</dbReference>
<feature type="domain" description="Aminotransferase class I/classII large" evidence="3">
    <location>
        <begin position="58"/>
        <end position="217"/>
    </location>
</feature>
<dbReference type="InterPro" id="IPR050478">
    <property type="entry name" value="Ethylene_sulfur-biosynth"/>
</dbReference>
<reference evidence="4" key="2">
    <citation type="submission" date="2025-08" db="UniProtKB">
        <authorList>
            <consortium name="EnsemblFungi"/>
        </authorList>
    </citation>
    <scope>IDENTIFICATION</scope>
    <source>
        <strain evidence="4">4287 / CBS 123668 / FGSC 9935 / NRRL 34936</strain>
    </source>
</reference>
<protein>
    <recommendedName>
        <fullName evidence="3">Aminotransferase class I/classII large domain-containing protein</fullName>
    </recommendedName>
</protein>
<comment type="similarity">
    <text evidence="1">Belongs to the class-I pyridoxal-phosphate-dependent aminotransferase family.</text>
</comment>
<dbReference type="AlphaFoldDB" id="A0A0D2XNT5"/>
<evidence type="ECO:0000313" key="5">
    <source>
        <dbReference type="Proteomes" id="UP000002489"/>
    </source>
</evidence>
<name>A0A0D2XNT5_FUSOF</name>
<dbReference type="SUPFAM" id="SSF53383">
    <property type="entry name" value="PLP-dependent transferases"/>
    <property type="match status" value="1"/>
</dbReference>
<dbReference type="PANTHER" id="PTHR43795:SF39">
    <property type="entry name" value="AMINOTRANSFERASE CLASS I_CLASSII DOMAIN-CONTAINING PROTEIN"/>
    <property type="match status" value="1"/>
</dbReference>